<proteinExistence type="predicted"/>
<evidence type="ECO:0000256" key="1">
    <source>
        <dbReference type="ARBA" id="ARBA00004141"/>
    </source>
</evidence>
<feature type="transmembrane region" description="Helical" evidence="5">
    <location>
        <begin position="65"/>
        <end position="89"/>
    </location>
</feature>
<keyword evidence="2 5" id="KW-0812">Transmembrane</keyword>
<comment type="caution">
    <text evidence="6">The sequence shown here is derived from an EMBL/GenBank/DDBJ whole genome shotgun (WGS) entry which is preliminary data.</text>
</comment>
<name>A0AAD4NFS5_9BILA</name>
<keyword evidence="3 5" id="KW-1133">Transmembrane helix</keyword>
<dbReference type="EMBL" id="JAKKPZ010000003">
    <property type="protein sequence ID" value="KAI1723554.1"/>
    <property type="molecule type" value="Genomic_DNA"/>
</dbReference>
<keyword evidence="7" id="KW-1185">Reference proteome</keyword>
<dbReference type="InterPro" id="IPR013604">
    <property type="entry name" value="7TM_chemorcpt"/>
</dbReference>
<dbReference type="GO" id="GO:0016020">
    <property type="term" value="C:membrane"/>
    <property type="evidence" value="ECO:0007669"/>
    <property type="project" value="UniProtKB-SubCell"/>
</dbReference>
<feature type="transmembrane region" description="Helical" evidence="5">
    <location>
        <begin position="294"/>
        <end position="312"/>
    </location>
</feature>
<keyword evidence="4 5" id="KW-0472">Membrane</keyword>
<evidence type="ECO:0000256" key="5">
    <source>
        <dbReference type="SAM" id="Phobius"/>
    </source>
</evidence>
<evidence type="ECO:0000256" key="2">
    <source>
        <dbReference type="ARBA" id="ARBA00022692"/>
    </source>
</evidence>
<keyword evidence="6" id="KW-0675">Receptor</keyword>
<feature type="transmembrane region" description="Helical" evidence="5">
    <location>
        <begin position="183"/>
        <end position="206"/>
    </location>
</feature>
<accession>A0AAD4NFS5</accession>
<dbReference type="PANTHER" id="PTHR34492:SF2">
    <property type="entry name" value="G PROTEIN-COUPLED RECEPTOR"/>
    <property type="match status" value="1"/>
</dbReference>
<evidence type="ECO:0000313" key="6">
    <source>
        <dbReference type="EMBL" id="KAI1723554.1"/>
    </source>
</evidence>
<dbReference type="AlphaFoldDB" id="A0AAD4NFS5"/>
<dbReference type="Proteomes" id="UP001201812">
    <property type="component" value="Unassembled WGS sequence"/>
</dbReference>
<sequence length="322" mass="37007">MHASVKISVETMQSLGWNFQSYFSLVVLIYWQWNGTYTQLCQDIILSPDDKQDGNFATLKRWMRFFVAVIAFSEILTFTYVIFVSVTTIEHLLGRDNIQMTYILILRNTFVLHGVFVGHVALCIFMVTITSLTIELKTFNREFKEFFATIKTSSLTKKYNERLLVYCKTYSSIIKKVRKADRVFNVFTFIMIAIWLPTTIFAPIAILRAGGSVNLIFRIHDIMRSAFHLYGLCIFPAQLYSEIRATHDFLSDEFAQWVEVDQECYRLMKSFTDSIAQTSVGITVGGMTVITKPMILTCLSMIVPYVVLCLQLHMSAQKPVNG</sequence>
<evidence type="ECO:0000256" key="4">
    <source>
        <dbReference type="ARBA" id="ARBA00023136"/>
    </source>
</evidence>
<reference evidence="6" key="1">
    <citation type="submission" date="2022-01" db="EMBL/GenBank/DDBJ databases">
        <title>Genome Sequence Resource for Two Populations of Ditylenchus destructor, the Migratory Endoparasitic Phytonematode.</title>
        <authorList>
            <person name="Zhang H."/>
            <person name="Lin R."/>
            <person name="Xie B."/>
        </authorList>
    </citation>
    <scope>NUCLEOTIDE SEQUENCE</scope>
    <source>
        <strain evidence="6">BazhouSP</strain>
    </source>
</reference>
<feature type="transmembrane region" description="Helical" evidence="5">
    <location>
        <begin position="109"/>
        <end position="134"/>
    </location>
</feature>
<protein>
    <submittedName>
        <fullName evidence="6">7tm chemosensory receptor domain-containing protein</fullName>
    </submittedName>
</protein>
<gene>
    <name evidence="6" type="ORF">DdX_03715</name>
</gene>
<evidence type="ECO:0000256" key="3">
    <source>
        <dbReference type="ARBA" id="ARBA00022989"/>
    </source>
</evidence>
<dbReference type="Pfam" id="PF08395">
    <property type="entry name" value="7tm_7"/>
    <property type="match status" value="1"/>
</dbReference>
<organism evidence="6 7">
    <name type="scientific">Ditylenchus destructor</name>
    <dbReference type="NCBI Taxonomy" id="166010"/>
    <lineage>
        <taxon>Eukaryota</taxon>
        <taxon>Metazoa</taxon>
        <taxon>Ecdysozoa</taxon>
        <taxon>Nematoda</taxon>
        <taxon>Chromadorea</taxon>
        <taxon>Rhabditida</taxon>
        <taxon>Tylenchina</taxon>
        <taxon>Tylenchomorpha</taxon>
        <taxon>Sphaerularioidea</taxon>
        <taxon>Anguinidae</taxon>
        <taxon>Anguininae</taxon>
        <taxon>Ditylenchus</taxon>
    </lineage>
</organism>
<evidence type="ECO:0000313" key="7">
    <source>
        <dbReference type="Proteomes" id="UP001201812"/>
    </source>
</evidence>
<comment type="subcellular location">
    <subcellularLocation>
        <location evidence="1">Membrane</location>
        <topology evidence="1">Multi-pass membrane protein</topology>
    </subcellularLocation>
</comment>
<dbReference type="PANTHER" id="PTHR34492">
    <property type="entry name" value="GUSTATORY RECEPTOR FAMILY"/>
    <property type="match status" value="1"/>
</dbReference>
<dbReference type="GO" id="GO:0050909">
    <property type="term" value="P:sensory perception of taste"/>
    <property type="evidence" value="ECO:0007669"/>
    <property type="project" value="InterPro"/>
</dbReference>